<dbReference type="EC" id="3.1.1.3" evidence="2"/>
<dbReference type="PANTHER" id="PTHR34853">
    <property type="match status" value="1"/>
</dbReference>
<proteinExistence type="predicted"/>
<dbReference type="Gene3D" id="3.40.50.1820">
    <property type="entry name" value="alpha/beta hydrolase"/>
    <property type="match status" value="1"/>
</dbReference>
<dbReference type="SUPFAM" id="SSF53474">
    <property type="entry name" value="alpha/beta-Hydrolases"/>
    <property type="match status" value="1"/>
</dbReference>
<dbReference type="Pfam" id="PF03583">
    <property type="entry name" value="LIP"/>
    <property type="match status" value="1"/>
</dbReference>
<dbReference type="Proteomes" id="UP000195913">
    <property type="component" value="Unassembled WGS sequence"/>
</dbReference>
<dbReference type="GO" id="GO:0004806">
    <property type="term" value="F:triacylglycerol lipase activity"/>
    <property type="evidence" value="ECO:0007669"/>
    <property type="project" value="UniProtKB-EC"/>
</dbReference>
<dbReference type="PANTHER" id="PTHR34853:SF1">
    <property type="entry name" value="LIPASE 5"/>
    <property type="match status" value="1"/>
</dbReference>
<dbReference type="AlphaFoldDB" id="A0A1R4GR14"/>
<feature type="signal peptide" evidence="1">
    <location>
        <begin position="1"/>
        <end position="30"/>
    </location>
</feature>
<dbReference type="Gene3D" id="1.10.260.130">
    <property type="match status" value="1"/>
</dbReference>
<protein>
    <submittedName>
        <fullName evidence="2">Triacylglycerol lipase</fullName>
        <ecNumber evidence="2">3.1.1.3</ecNumber>
    </submittedName>
</protein>
<evidence type="ECO:0000256" key="1">
    <source>
        <dbReference type="SAM" id="SignalP"/>
    </source>
</evidence>
<dbReference type="GO" id="GO:0016042">
    <property type="term" value="P:lipid catabolic process"/>
    <property type="evidence" value="ECO:0007669"/>
    <property type="project" value="InterPro"/>
</dbReference>
<keyword evidence="1" id="KW-0732">Signal</keyword>
<keyword evidence="2" id="KW-0378">Hydrolase</keyword>
<dbReference type="PIRSF" id="PIRSF029171">
    <property type="entry name" value="Esterase_LipA"/>
    <property type="match status" value="1"/>
</dbReference>
<feature type="chain" id="PRO_5039078308" evidence="1">
    <location>
        <begin position="31"/>
        <end position="448"/>
    </location>
</feature>
<evidence type="ECO:0000313" key="2">
    <source>
        <dbReference type="EMBL" id="SJM70545.1"/>
    </source>
</evidence>
<sequence length="448" mass="46993">MSPVSKPPVSQHSRLRVLFSCVAASSLLFAGLGPAAAAATAPSDAASIEKTDAADPGDVQRQEKLEQLSRSVDSDFYTPPATLPSADGALVRSEPADFFLDPVKLIRPDATVTRMMYKSTDSHGEAMAVTGTVLVPKKKWSGTGERPVIGYAVGTQGLADKCAPSRQMGVGQEYEGPMMTALLESGYALAITDYEGLGTPGSHTFMARASQGHALLDGVRAAQDLGVKGLDVDNPVALMGYSQGGGASAAAAELAPEYAPEMKLKGAFAGAVPADLSEVADSLDSGLYTAFLLFAIDGVGTSNGLEPESYLNAQGMKEMEAARSECTVEAIGSHAFVDTTKLTKSGKKLSDVADEPQFQAALKEQEIGAGRKPEVPVLLSHSLLDDVIPYATGRDLAKRWCAQGVDVSWDATAGPTHIGGYVAAVPQALYFLKSRFDGKRQLSSCWRL</sequence>
<keyword evidence="3" id="KW-1185">Reference proteome</keyword>
<organism evidence="2 3">
    <name type="scientific">Arthrobacter rhombi</name>
    <dbReference type="NCBI Taxonomy" id="71253"/>
    <lineage>
        <taxon>Bacteria</taxon>
        <taxon>Bacillati</taxon>
        <taxon>Actinomycetota</taxon>
        <taxon>Actinomycetes</taxon>
        <taxon>Micrococcales</taxon>
        <taxon>Micrococcaceae</taxon>
        <taxon>Arthrobacter</taxon>
    </lineage>
</organism>
<evidence type="ECO:0000313" key="3">
    <source>
        <dbReference type="Proteomes" id="UP000195913"/>
    </source>
</evidence>
<dbReference type="InterPro" id="IPR029058">
    <property type="entry name" value="AB_hydrolase_fold"/>
</dbReference>
<reference evidence="2 3" key="1">
    <citation type="submission" date="2017-02" db="EMBL/GenBank/DDBJ databases">
        <authorList>
            <person name="Peterson S.W."/>
        </authorList>
    </citation>
    <scope>NUCLEOTIDE SEQUENCE [LARGE SCALE GENOMIC DNA]</scope>
    <source>
        <strain evidence="2 3">B Ar 00.02</strain>
    </source>
</reference>
<accession>A0A1R4GR14</accession>
<gene>
    <name evidence="2" type="ORF">FM101_12540</name>
</gene>
<dbReference type="InterPro" id="IPR005152">
    <property type="entry name" value="Lipase_secreted"/>
</dbReference>
<dbReference type="RefSeq" id="WP_087000123.1">
    <property type="nucleotide sequence ID" value="NZ_FUHW01000040.1"/>
</dbReference>
<name>A0A1R4GR14_9MICC</name>
<dbReference type="EMBL" id="FUHW01000040">
    <property type="protein sequence ID" value="SJM70545.1"/>
    <property type="molecule type" value="Genomic_DNA"/>
</dbReference>